<evidence type="ECO:0000313" key="3">
    <source>
        <dbReference type="Proteomes" id="UP000324222"/>
    </source>
</evidence>
<gene>
    <name evidence="2" type="ORF">E2C01_014774</name>
</gene>
<reference evidence="2 3" key="1">
    <citation type="submission" date="2019-05" db="EMBL/GenBank/DDBJ databases">
        <title>Another draft genome of Portunus trituberculatus and its Hox gene families provides insights of decapod evolution.</title>
        <authorList>
            <person name="Jeong J.-H."/>
            <person name="Song I."/>
            <person name="Kim S."/>
            <person name="Choi T."/>
            <person name="Kim D."/>
            <person name="Ryu S."/>
            <person name="Kim W."/>
        </authorList>
    </citation>
    <scope>NUCLEOTIDE SEQUENCE [LARGE SCALE GENOMIC DNA]</scope>
    <source>
        <tissue evidence="2">Muscle</tissue>
    </source>
</reference>
<dbReference type="Proteomes" id="UP000324222">
    <property type="component" value="Unassembled WGS sequence"/>
</dbReference>
<protein>
    <recommendedName>
        <fullName evidence="1">DUF7043 domain-containing protein</fullName>
    </recommendedName>
</protein>
<dbReference type="OrthoDB" id="9979716at2759"/>
<dbReference type="AlphaFoldDB" id="A0A5B7DL40"/>
<keyword evidence="3" id="KW-1185">Reference proteome</keyword>
<dbReference type="EMBL" id="VSRR010001016">
    <property type="protein sequence ID" value="MPC21779.1"/>
    <property type="molecule type" value="Genomic_DNA"/>
</dbReference>
<name>A0A5B7DL40_PORTR</name>
<organism evidence="2 3">
    <name type="scientific">Portunus trituberculatus</name>
    <name type="common">Swimming crab</name>
    <name type="synonym">Neptunus trituberculatus</name>
    <dbReference type="NCBI Taxonomy" id="210409"/>
    <lineage>
        <taxon>Eukaryota</taxon>
        <taxon>Metazoa</taxon>
        <taxon>Ecdysozoa</taxon>
        <taxon>Arthropoda</taxon>
        <taxon>Crustacea</taxon>
        <taxon>Multicrustacea</taxon>
        <taxon>Malacostraca</taxon>
        <taxon>Eumalacostraca</taxon>
        <taxon>Eucarida</taxon>
        <taxon>Decapoda</taxon>
        <taxon>Pleocyemata</taxon>
        <taxon>Brachyura</taxon>
        <taxon>Eubrachyura</taxon>
        <taxon>Portunoidea</taxon>
        <taxon>Portunidae</taxon>
        <taxon>Portuninae</taxon>
        <taxon>Portunus</taxon>
    </lineage>
</organism>
<proteinExistence type="predicted"/>
<feature type="domain" description="DUF7043" evidence="1">
    <location>
        <begin position="8"/>
        <end position="57"/>
    </location>
</feature>
<accession>A0A5B7DL40</accession>
<evidence type="ECO:0000259" key="1">
    <source>
        <dbReference type="Pfam" id="PF23070"/>
    </source>
</evidence>
<dbReference type="Pfam" id="PF23070">
    <property type="entry name" value="DUF7043"/>
    <property type="match status" value="1"/>
</dbReference>
<sequence>MNPTGPEERLVCTQEREKTSSRVTFVTHVTTGCTSGFICTVFYRRDGHIIEMQQGECAVAGSSSNSPAHWSPLLIQLSILLHLAPLAASLLSGAR</sequence>
<dbReference type="InterPro" id="IPR055471">
    <property type="entry name" value="DUF7043"/>
</dbReference>
<evidence type="ECO:0000313" key="2">
    <source>
        <dbReference type="EMBL" id="MPC21779.1"/>
    </source>
</evidence>
<comment type="caution">
    <text evidence="2">The sequence shown here is derived from an EMBL/GenBank/DDBJ whole genome shotgun (WGS) entry which is preliminary data.</text>
</comment>